<sequence>MSNLIPIIDTHMHLWETKHPELKWVWLDKDAMHPILGNIDAIKSVAFTLNDLWAEARFSGISGFVHVQAAIGSPDPVTETVWLTEMAKTGPVPMRIVGDSPLGAEGAIAQLQRHQESPLFVGVRDFNAEVMFAKKEVSPSYEKSLEYMAKEGLIFDLDCEWQNMDEAIKLAQRHPNLPIVLEHIGFPRKRDDEYFNNWKAAINRLAKCENVTMKISGIGMTDPQFTRESLRKWAESSLDAFGADRTVLGSNWPVDRLFVSYATMIEFTRDYISKLSPSEQEKVCNKNAARLYRF</sequence>
<dbReference type="EMBL" id="CAESPC010000016">
    <property type="protein sequence ID" value="CAB4366613.1"/>
    <property type="molecule type" value="Genomic_DNA"/>
</dbReference>
<dbReference type="InterPro" id="IPR052350">
    <property type="entry name" value="Metallo-dep_Lactonases"/>
</dbReference>
<feature type="domain" description="Amidohydrolase-related" evidence="2">
    <location>
        <begin position="8"/>
        <end position="294"/>
    </location>
</feature>
<evidence type="ECO:0000256" key="1">
    <source>
        <dbReference type="ARBA" id="ARBA00038310"/>
    </source>
</evidence>
<dbReference type="AlphaFoldDB" id="A0A6J6ACV9"/>
<name>A0A6J6ACV9_9ZZZZ</name>
<dbReference type="PANTHER" id="PTHR43569">
    <property type="entry name" value="AMIDOHYDROLASE"/>
    <property type="match status" value="1"/>
</dbReference>
<proteinExistence type="inferred from homology"/>
<dbReference type="InterPro" id="IPR032466">
    <property type="entry name" value="Metal_Hydrolase"/>
</dbReference>
<dbReference type="GO" id="GO:0016787">
    <property type="term" value="F:hydrolase activity"/>
    <property type="evidence" value="ECO:0007669"/>
    <property type="project" value="InterPro"/>
</dbReference>
<accession>A0A6J6ACV9</accession>
<dbReference type="EMBL" id="CAFAZZ010000042">
    <property type="protein sequence ID" value="CAB4842042.1"/>
    <property type="molecule type" value="Genomic_DNA"/>
</dbReference>
<dbReference type="Gene3D" id="3.20.20.140">
    <property type="entry name" value="Metal-dependent hydrolases"/>
    <property type="match status" value="1"/>
</dbReference>
<dbReference type="PANTHER" id="PTHR43569:SF2">
    <property type="entry name" value="AMIDOHYDROLASE-RELATED DOMAIN-CONTAINING PROTEIN"/>
    <property type="match status" value="1"/>
</dbReference>
<gene>
    <name evidence="4" type="ORF">UFOPK3243_00549</name>
    <name evidence="3" type="ORF">UFOPK4180_00201</name>
</gene>
<dbReference type="Pfam" id="PF04909">
    <property type="entry name" value="Amidohydro_2"/>
    <property type="match status" value="1"/>
</dbReference>
<dbReference type="SUPFAM" id="SSF51556">
    <property type="entry name" value="Metallo-dependent hydrolases"/>
    <property type="match status" value="1"/>
</dbReference>
<evidence type="ECO:0000313" key="4">
    <source>
        <dbReference type="EMBL" id="CAB4842042.1"/>
    </source>
</evidence>
<evidence type="ECO:0000259" key="2">
    <source>
        <dbReference type="Pfam" id="PF04909"/>
    </source>
</evidence>
<organism evidence="3">
    <name type="scientific">freshwater metagenome</name>
    <dbReference type="NCBI Taxonomy" id="449393"/>
    <lineage>
        <taxon>unclassified sequences</taxon>
        <taxon>metagenomes</taxon>
        <taxon>ecological metagenomes</taxon>
    </lineage>
</organism>
<protein>
    <submittedName>
        <fullName evidence="3">Unannotated protein</fullName>
    </submittedName>
</protein>
<evidence type="ECO:0000313" key="3">
    <source>
        <dbReference type="EMBL" id="CAB4366613.1"/>
    </source>
</evidence>
<comment type="similarity">
    <text evidence="1">Belongs to the metallo-dependent hydrolases superfamily.</text>
</comment>
<reference evidence="3" key="1">
    <citation type="submission" date="2020-05" db="EMBL/GenBank/DDBJ databases">
        <authorList>
            <person name="Chiriac C."/>
            <person name="Salcher M."/>
            <person name="Ghai R."/>
            <person name="Kavagutti S V."/>
        </authorList>
    </citation>
    <scope>NUCLEOTIDE SEQUENCE</scope>
</reference>
<dbReference type="CDD" id="cd01292">
    <property type="entry name" value="metallo-dependent_hydrolases"/>
    <property type="match status" value="1"/>
</dbReference>
<dbReference type="InterPro" id="IPR006680">
    <property type="entry name" value="Amidohydro-rel"/>
</dbReference>